<evidence type="ECO:0000313" key="2">
    <source>
        <dbReference type="EMBL" id="KNC28448.1"/>
    </source>
</evidence>
<evidence type="ECO:0000259" key="1">
    <source>
        <dbReference type="Pfam" id="PF05699"/>
    </source>
</evidence>
<comment type="caution">
    <text evidence="2">The sequence shown here is derived from an EMBL/GenBank/DDBJ whole genome shotgun (WGS) entry which is preliminary data.</text>
</comment>
<dbReference type="SUPFAM" id="SSF53098">
    <property type="entry name" value="Ribonuclease H-like"/>
    <property type="match status" value="1"/>
</dbReference>
<dbReference type="PANTHER" id="PTHR46880">
    <property type="entry name" value="RAS-ASSOCIATING DOMAIN-CONTAINING PROTEIN"/>
    <property type="match status" value="1"/>
</dbReference>
<dbReference type="OMA" id="FRLAISH"/>
<sequence>MAYKNLYKAINDDKEPLNITRISDTRWLSINVAVKRILNQWLELETHFGIARLSEKCYSAETLHKMYKDPVNLIYLSFLNPILSDINVVNMSFQSNNSDPTKRINDLNIAINSLKNKICDTEQQYEIELFENYIKPNGYLGYQFETELRKHKTNGTITSEKESEIRQRCVNFCVSLLKQLIQRLPENRDILSKIDCFSLGNINIVRWKHLSNTTSFWFEVLQHEDSAGNKIFKELADFALQVLCMPWSNAEVERVFSQLNIVKSKLRNRLQPEMVNAILTVKYGLRRH</sequence>
<dbReference type="Pfam" id="PF05699">
    <property type="entry name" value="Dimer_Tnp_hAT"/>
    <property type="match status" value="1"/>
</dbReference>
<gene>
    <name evidence="2" type="ORF">FF38_03736</name>
</gene>
<dbReference type="STRING" id="7375.A0A0L0C7S4"/>
<proteinExistence type="predicted"/>
<reference evidence="2 3" key="1">
    <citation type="journal article" date="2015" name="Nat. Commun.">
        <title>Lucilia cuprina genome unlocks parasitic fly biology to underpin future interventions.</title>
        <authorList>
            <person name="Anstead C.A."/>
            <person name="Korhonen P.K."/>
            <person name="Young N.D."/>
            <person name="Hall R.S."/>
            <person name="Jex A.R."/>
            <person name="Murali S.C."/>
            <person name="Hughes D.S."/>
            <person name="Lee S.F."/>
            <person name="Perry T."/>
            <person name="Stroehlein A.J."/>
            <person name="Ansell B.R."/>
            <person name="Breugelmans B."/>
            <person name="Hofmann A."/>
            <person name="Qu J."/>
            <person name="Dugan S."/>
            <person name="Lee S.L."/>
            <person name="Chao H."/>
            <person name="Dinh H."/>
            <person name="Han Y."/>
            <person name="Doddapaneni H.V."/>
            <person name="Worley K.C."/>
            <person name="Muzny D.M."/>
            <person name="Ioannidis P."/>
            <person name="Waterhouse R.M."/>
            <person name="Zdobnov E.M."/>
            <person name="James P.J."/>
            <person name="Bagnall N.H."/>
            <person name="Kotze A.C."/>
            <person name="Gibbs R.A."/>
            <person name="Richards S."/>
            <person name="Batterham P."/>
            <person name="Gasser R.B."/>
        </authorList>
    </citation>
    <scope>NUCLEOTIDE SEQUENCE [LARGE SCALE GENOMIC DNA]</scope>
    <source>
        <strain evidence="2 3">LS</strain>
        <tissue evidence="2">Full body</tissue>
    </source>
</reference>
<dbReference type="EMBL" id="JRES01000771">
    <property type="protein sequence ID" value="KNC28448.1"/>
    <property type="molecule type" value="Genomic_DNA"/>
</dbReference>
<accession>A0A0L0C7S4</accession>
<keyword evidence="3" id="KW-1185">Reference proteome</keyword>
<dbReference type="InterPro" id="IPR008906">
    <property type="entry name" value="HATC_C_dom"/>
</dbReference>
<dbReference type="OrthoDB" id="10023262at2759"/>
<evidence type="ECO:0000313" key="3">
    <source>
        <dbReference type="Proteomes" id="UP000037069"/>
    </source>
</evidence>
<dbReference type="AlphaFoldDB" id="A0A0L0C7S4"/>
<protein>
    <recommendedName>
        <fullName evidence="1">HAT C-terminal dimerisation domain-containing protein</fullName>
    </recommendedName>
</protein>
<dbReference type="InterPro" id="IPR012337">
    <property type="entry name" value="RNaseH-like_sf"/>
</dbReference>
<organism evidence="2 3">
    <name type="scientific">Lucilia cuprina</name>
    <name type="common">Green bottle fly</name>
    <name type="synonym">Australian sheep blowfly</name>
    <dbReference type="NCBI Taxonomy" id="7375"/>
    <lineage>
        <taxon>Eukaryota</taxon>
        <taxon>Metazoa</taxon>
        <taxon>Ecdysozoa</taxon>
        <taxon>Arthropoda</taxon>
        <taxon>Hexapoda</taxon>
        <taxon>Insecta</taxon>
        <taxon>Pterygota</taxon>
        <taxon>Neoptera</taxon>
        <taxon>Endopterygota</taxon>
        <taxon>Diptera</taxon>
        <taxon>Brachycera</taxon>
        <taxon>Muscomorpha</taxon>
        <taxon>Oestroidea</taxon>
        <taxon>Calliphoridae</taxon>
        <taxon>Luciliinae</taxon>
        <taxon>Lucilia</taxon>
    </lineage>
</organism>
<name>A0A0L0C7S4_LUCCU</name>
<dbReference type="PANTHER" id="PTHR46880:SF5">
    <property type="entry name" value="DUF4371 DOMAIN-CONTAINING PROTEIN"/>
    <property type="match status" value="1"/>
</dbReference>
<dbReference type="Proteomes" id="UP000037069">
    <property type="component" value="Unassembled WGS sequence"/>
</dbReference>
<dbReference type="GO" id="GO:0046983">
    <property type="term" value="F:protein dimerization activity"/>
    <property type="evidence" value="ECO:0007669"/>
    <property type="project" value="InterPro"/>
</dbReference>
<feature type="domain" description="HAT C-terminal dimerisation" evidence="1">
    <location>
        <begin position="227"/>
        <end position="283"/>
    </location>
</feature>